<protein>
    <submittedName>
        <fullName evidence="2">Uncharacterized protein</fullName>
    </submittedName>
</protein>
<dbReference type="EMBL" id="QOIN01000061">
    <property type="protein sequence ID" value="RCG16245.1"/>
    <property type="molecule type" value="Genomic_DNA"/>
</dbReference>
<feature type="compositionally biased region" description="Basic and acidic residues" evidence="1">
    <location>
        <begin position="55"/>
        <end position="70"/>
    </location>
</feature>
<reference evidence="2 3" key="1">
    <citation type="submission" date="2018-06" db="EMBL/GenBank/DDBJ databases">
        <title>Streptomyces reniochalinae sp. nov. and Streptomyces diacarnus sp. nov. from marine sponges.</title>
        <authorList>
            <person name="Li L."/>
        </authorList>
    </citation>
    <scope>NUCLEOTIDE SEQUENCE [LARGE SCALE GENOMIC DNA]</scope>
    <source>
        <strain evidence="2 3">LHW51701</strain>
    </source>
</reference>
<evidence type="ECO:0000313" key="2">
    <source>
        <dbReference type="EMBL" id="RCG16245.1"/>
    </source>
</evidence>
<organism evidence="2 3">
    <name type="scientific">Streptomyces diacarni</name>
    <dbReference type="NCBI Taxonomy" id="2800381"/>
    <lineage>
        <taxon>Bacteria</taxon>
        <taxon>Bacillati</taxon>
        <taxon>Actinomycetota</taxon>
        <taxon>Actinomycetes</taxon>
        <taxon>Kitasatosporales</taxon>
        <taxon>Streptomycetaceae</taxon>
        <taxon>Streptomyces</taxon>
    </lineage>
</organism>
<feature type="compositionally biased region" description="Basic and acidic residues" evidence="1">
    <location>
        <begin position="19"/>
        <end position="44"/>
    </location>
</feature>
<gene>
    <name evidence="2" type="ORF">DTL70_28870</name>
</gene>
<comment type="caution">
    <text evidence="2">The sequence shown here is derived from an EMBL/GenBank/DDBJ whole genome shotgun (WGS) entry which is preliminary data.</text>
</comment>
<dbReference type="Proteomes" id="UP000252914">
    <property type="component" value="Unassembled WGS sequence"/>
</dbReference>
<accession>A0A367EF17</accession>
<keyword evidence="3" id="KW-1185">Reference proteome</keyword>
<sequence>MQRRLLCQEGGRRPVGASGRRDDVHAQPRSRPDHGLQRAHDRTGRRTAGVAQGRVDQRVEVVDEHDEAGRHAVGTQG</sequence>
<evidence type="ECO:0000313" key="3">
    <source>
        <dbReference type="Proteomes" id="UP000252914"/>
    </source>
</evidence>
<evidence type="ECO:0000256" key="1">
    <source>
        <dbReference type="SAM" id="MobiDB-lite"/>
    </source>
</evidence>
<name>A0A367EF17_9ACTN</name>
<dbReference type="AlphaFoldDB" id="A0A367EF17"/>
<proteinExistence type="predicted"/>
<feature type="region of interest" description="Disordered" evidence="1">
    <location>
        <begin position="1"/>
        <end position="77"/>
    </location>
</feature>